<evidence type="ECO:0000256" key="1">
    <source>
        <dbReference type="ARBA" id="ARBA00004229"/>
    </source>
</evidence>
<keyword evidence="6" id="KW-0809">Transit peptide</keyword>
<keyword evidence="5" id="KW-0521">NADP</keyword>
<dbReference type="Proteomes" id="UP001386955">
    <property type="component" value="Unassembled WGS sequence"/>
</dbReference>
<dbReference type="CDD" id="cd05243">
    <property type="entry name" value="SDR_a5"/>
    <property type="match status" value="1"/>
</dbReference>
<evidence type="ECO:0000256" key="4">
    <source>
        <dbReference type="ARBA" id="ARBA00022640"/>
    </source>
</evidence>
<comment type="pathway">
    <text evidence="2">Porphyrin-containing compound metabolism; chlorophyll biosynthesis.</text>
</comment>
<evidence type="ECO:0000256" key="10">
    <source>
        <dbReference type="ARBA" id="ARBA00024089"/>
    </source>
</evidence>
<keyword evidence="4" id="KW-0934">Plastid</keyword>
<evidence type="ECO:0000313" key="13">
    <source>
        <dbReference type="EMBL" id="KAK7412598.1"/>
    </source>
</evidence>
<dbReference type="SUPFAM" id="SSF51735">
    <property type="entry name" value="NAD(P)-binding Rossmann-fold domains"/>
    <property type="match status" value="1"/>
</dbReference>
<evidence type="ECO:0000256" key="8">
    <source>
        <dbReference type="ARBA" id="ARBA00023171"/>
    </source>
</evidence>
<dbReference type="GO" id="GO:0015995">
    <property type="term" value="P:chlorophyll biosynthetic process"/>
    <property type="evidence" value="ECO:0007669"/>
    <property type="project" value="UniProtKB-KW"/>
</dbReference>
<dbReference type="EC" id="1.3.1.75" evidence="9"/>
<proteinExistence type="predicted"/>
<dbReference type="GO" id="GO:0033728">
    <property type="term" value="F:3,8-divinyl protochlorophyllide a 8-vinyl-reductase (NADPH) activity"/>
    <property type="evidence" value="ECO:0007669"/>
    <property type="project" value="UniProtKB-EC"/>
</dbReference>
<protein>
    <recommendedName>
        <fullName evidence="10">Divinyl chlorophyllide a 8-vinyl-reductase, chloroplastic</fullName>
        <ecNumber evidence="9">1.3.1.75</ecNumber>
    </recommendedName>
</protein>
<feature type="domain" description="NAD(P)-binding" evidence="12">
    <location>
        <begin position="87"/>
        <end position="288"/>
    </location>
</feature>
<evidence type="ECO:0000256" key="11">
    <source>
        <dbReference type="ARBA" id="ARBA00049498"/>
    </source>
</evidence>
<comment type="subcellular location">
    <subcellularLocation>
        <location evidence="1">Plastid</location>
        <location evidence="1">Chloroplast</location>
    </subcellularLocation>
</comment>
<gene>
    <name evidence="13" type="ORF">VNO78_04083</name>
</gene>
<evidence type="ECO:0000256" key="7">
    <source>
        <dbReference type="ARBA" id="ARBA00023002"/>
    </source>
</evidence>
<dbReference type="Gene3D" id="3.40.50.720">
    <property type="entry name" value="NAD(P)-binding Rossmann-like Domain"/>
    <property type="match status" value="1"/>
</dbReference>
<reference evidence="13 14" key="1">
    <citation type="submission" date="2024-01" db="EMBL/GenBank/DDBJ databases">
        <title>The genomes of 5 underutilized Papilionoideae crops provide insights into root nodulation and disease resistanc.</title>
        <authorList>
            <person name="Jiang F."/>
        </authorList>
    </citation>
    <scope>NUCLEOTIDE SEQUENCE [LARGE SCALE GENOMIC DNA]</scope>
    <source>
        <strain evidence="13">DUOXIRENSHENG_FW03</strain>
        <tissue evidence="13">Leaves</tissue>
    </source>
</reference>
<dbReference type="FunFam" id="3.40.50.720:FF:001068">
    <property type="entry name" value="Divinyl chlorophyllide a 8-vinyl-reductase, chloroplastic"/>
    <property type="match status" value="1"/>
</dbReference>
<organism evidence="13 14">
    <name type="scientific">Psophocarpus tetragonolobus</name>
    <name type="common">Winged bean</name>
    <name type="synonym">Dolichos tetragonolobus</name>
    <dbReference type="NCBI Taxonomy" id="3891"/>
    <lineage>
        <taxon>Eukaryota</taxon>
        <taxon>Viridiplantae</taxon>
        <taxon>Streptophyta</taxon>
        <taxon>Embryophyta</taxon>
        <taxon>Tracheophyta</taxon>
        <taxon>Spermatophyta</taxon>
        <taxon>Magnoliopsida</taxon>
        <taxon>eudicotyledons</taxon>
        <taxon>Gunneridae</taxon>
        <taxon>Pentapetalae</taxon>
        <taxon>rosids</taxon>
        <taxon>fabids</taxon>
        <taxon>Fabales</taxon>
        <taxon>Fabaceae</taxon>
        <taxon>Papilionoideae</taxon>
        <taxon>50 kb inversion clade</taxon>
        <taxon>NPAAA clade</taxon>
        <taxon>indigoferoid/millettioid clade</taxon>
        <taxon>Phaseoleae</taxon>
        <taxon>Psophocarpus</taxon>
    </lineage>
</organism>
<dbReference type="EMBL" id="JAYMYS010000001">
    <property type="protein sequence ID" value="KAK7412598.1"/>
    <property type="molecule type" value="Genomic_DNA"/>
</dbReference>
<dbReference type="GO" id="GO:0009507">
    <property type="term" value="C:chloroplast"/>
    <property type="evidence" value="ECO:0007669"/>
    <property type="project" value="UniProtKB-SubCell"/>
</dbReference>
<evidence type="ECO:0000256" key="5">
    <source>
        <dbReference type="ARBA" id="ARBA00022857"/>
    </source>
</evidence>
<accession>A0AAN9T2I9</accession>
<dbReference type="PANTHER" id="PTHR47378">
    <property type="entry name" value="DIVINYL CHLOROPHYLLIDE A 8-VINYL-REDUCTASE, CHLOROPLASTIC"/>
    <property type="match status" value="1"/>
</dbReference>
<dbReference type="InterPro" id="IPR016040">
    <property type="entry name" value="NAD(P)-bd_dom"/>
</dbReference>
<dbReference type="InterPro" id="IPR044201">
    <property type="entry name" value="DVR-like"/>
</dbReference>
<evidence type="ECO:0000256" key="3">
    <source>
        <dbReference type="ARBA" id="ARBA00022528"/>
    </source>
</evidence>
<comment type="caution">
    <text evidence="13">The sequence shown here is derived from an EMBL/GenBank/DDBJ whole genome shotgun (WGS) entry which is preliminary data.</text>
</comment>
<evidence type="ECO:0000256" key="9">
    <source>
        <dbReference type="ARBA" id="ARBA00024059"/>
    </source>
</evidence>
<name>A0AAN9T2I9_PSOTE</name>
<dbReference type="PANTHER" id="PTHR47378:SF1">
    <property type="entry name" value="DIVINYL CHLOROPHYLLIDE A 8-VINYL-REDUCTASE, CHLOROPLASTIC"/>
    <property type="match status" value="1"/>
</dbReference>
<keyword evidence="3" id="KW-0150">Chloroplast</keyword>
<keyword evidence="8" id="KW-0149">Chlorophyll biosynthesis</keyword>
<dbReference type="AlphaFoldDB" id="A0AAN9T2I9"/>
<evidence type="ECO:0000256" key="6">
    <source>
        <dbReference type="ARBA" id="ARBA00022946"/>
    </source>
</evidence>
<dbReference type="InterPro" id="IPR036291">
    <property type="entry name" value="NAD(P)-bd_dom_sf"/>
</dbReference>
<keyword evidence="14" id="KW-1185">Reference proteome</keyword>
<keyword evidence="7" id="KW-0560">Oxidoreductase</keyword>
<evidence type="ECO:0000256" key="2">
    <source>
        <dbReference type="ARBA" id="ARBA00005173"/>
    </source>
</evidence>
<evidence type="ECO:0000259" key="12">
    <source>
        <dbReference type="Pfam" id="PF13460"/>
    </source>
</evidence>
<dbReference type="Pfam" id="PF13460">
    <property type="entry name" value="NAD_binding_10"/>
    <property type="match status" value="1"/>
</dbReference>
<evidence type="ECO:0000313" key="14">
    <source>
        <dbReference type="Proteomes" id="UP001386955"/>
    </source>
</evidence>
<comment type="catalytic activity">
    <reaction evidence="11">
        <text>protochlorophyllide a + NADP(+) = 3,8-divinyl protochlorophyllide a + NADPH + H(+)</text>
        <dbReference type="Rhea" id="RHEA:48884"/>
        <dbReference type="ChEBI" id="CHEBI:15378"/>
        <dbReference type="ChEBI" id="CHEBI:57783"/>
        <dbReference type="ChEBI" id="CHEBI:58349"/>
        <dbReference type="ChEBI" id="CHEBI:58632"/>
        <dbReference type="ChEBI" id="CHEBI:83350"/>
        <dbReference type="EC" id="1.3.1.75"/>
    </reaction>
</comment>
<sequence length="414" mass="45680">MSLCYTSIFISPHSLNHQKSLSLTFSSDSPHFINLFPFKPWKPHHPIKLTAERFKLFASVTPAPPVETAPSSYRTKSPKDVNVLVVGSTGYIGKFVVTELVKRGFNITAIARERSGIRASFDKDQTLAQLRGANVCFSDVTNLDALEESLNSLRNSFDVVVSCLASRNGGVKDSWKIDYEATKNSLVAGRKRGASHFVLLSAICVQKPLLEFQHAKLKFEAELMKLAEEDDGFTYSIVRPTAFFKSLGGQVELVKDGKPYVMFGDGRLCACKPISEADLASFIVDCVLSEDKINKVLPIGGPGKALTPLEQGEMLFRLLGKEPKFLKVPIGIMDFAIGVLDFLVKIFPSLEDAAEFGKIGRYYAAESMLLLDPETGEYSAEMTPSYGNDTLEEFFARVLREGMAGQELGEQNIF</sequence>